<keyword evidence="1" id="KW-0812">Transmembrane</keyword>
<proteinExistence type="predicted"/>
<feature type="transmembrane region" description="Helical" evidence="1">
    <location>
        <begin position="109"/>
        <end position="127"/>
    </location>
</feature>
<evidence type="ECO:0000313" key="2">
    <source>
        <dbReference type="EMBL" id="MFC1437487.1"/>
    </source>
</evidence>
<keyword evidence="1" id="KW-1133">Transmembrane helix</keyword>
<name>A0ABV6XGV1_9ACTN</name>
<evidence type="ECO:0000256" key="1">
    <source>
        <dbReference type="SAM" id="Phobius"/>
    </source>
</evidence>
<feature type="transmembrane region" description="Helical" evidence="1">
    <location>
        <begin position="80"/>
        <end position="103"/>
    </location>
</feature>
<gene>
    <name evidence="2" type="ORF">ABUW04_04390</name>
</gene>
<keyword evidence="1" id="KW-0472">Membrane</keyword>
<dbReference type="Proteomes" id="UP001592581">
    <property type="component" value="Unassembled WGS sequence"/>
</dbReference>
<evidence type="ECO:0000313" key="3">
    <source>
        <dbReference type="Proteomes" id="UP001592581"/>
    </source>
</evidence>
<comment type="caution">
    <text evidence="2">The sequence shown here is derived from an EMBL/GenBank/DDBJ whole genome shotgun (WGS) entry which is preliminary data.</text>
</comment>
<dbReference type="RefSeq" id="WP_380562858.1">
    <property type="nucleotide sequence ID" value="NZ_JBEUKS010000001.1"/>
</dbReference>
<sequence length="135" mass="14256">MATYIDNSAEPQRLPTPVWYGPLVAVLLAVDTAVLGTALTHPRWMPLPPLVSTLVLVLVLRMRTQATGVRLPLASRITPWSLAVALGIVAAAGVVWALCALLGATAPVTTAVVSVVVGLGTWAKCLWSNARLRQL</sequence>
<evidence type="ECO:0008006" key="4">
    <source>
        <dbReference type="Google" id="ProtNLM"/>
    </source>
</evidence>
<feature type="transmembrane region" description="Helical" evidence="1">
    <location>
        <begin position="44"/>
        <end position="60"/>
    </location>
</feature>
<accession>A0ABV6XGV1</accession>
<feature type="transmembrane region" description="Helical" evidence="1">
    <location>
        <begin position="18"/>
        <end position="38"/>
    </location>
</feature>
<protein>
    <recommendedName>
        <fullName evidence="4">Transmembrane protein</fullName>
    </recommendedName>
</protein>
<dbReference type="EMBL" id="JBEUKS010000001">
    <property type="protein sequence ID" value="MFC1437487.1"/>
    <property type="molecule type" value="Genomic_DNA"/>
</dbReference>
<reference evidence="2 3" key="1">
    <citation type="submission" date="2024-06" db="EMBL/GenBank/DDBJ databases">
        <authorList>
            <person name="Lee S.D."/>
        </authorList>
    </citation>
    <scope>NUCLEOTIDE SEQUENCE [LARGE SCALE GENOMIC DNA]</scope>
    <source>
        <strain evidence="2 3">N1-10</strain>
    </source>
</reference>
<organism evidence="2 3">
    <name type="scientific">Streptacidiphilus jeojiensis</name>
    <dbReference type="NCBI Taxonomy" id="3229225"/>
    <lineage>
        <taxon>Bacteria</taxon>
        <taxon>Bacillati</taxon>
        <taxon>Actinomycetota</taxon>
        <taxon>Actinomycetes</taxon>
        <taxon>Kitasatosporales</taxon>
        <taxon>Streptomycetaceae</taxon>
        <taxon>Streptacidiphilus</taxon>
    </lineage>
</organism>
<keyword evidence="3" id="KW-1185">Reference proteome</keyword>